<evidence type="ECO:0008006" key="4">
    <source>
        <dbReference type="Google" id="ProtNLM"/>
    </source>
</evidence>
<dbReference type="EMBL" id="CAJNOU010000085">
    <property type="protein sequence ID" value="CAF0855334.1"/>
    <property type="molecule type" value="Genomic_DNA"/>
</dbReference>
<organism evidence="2 3">
    <name type="scientific">Rotaria sordida</name>
    <dbReference type="NCBI Taxonomy" id="392033"/>
    <lineage>
        <taxon>Eukaryota</taxon>
        <taxon>Metazoa</taxon>
        <taxon>Spiralia</taxon>
        <taxon>Gnathifera</taxon>
        <taxon>Rotifera</taxon>
        <taxon>Eurotatoria</taxon>
        <taxon>Bdelloidea</taxon>
        <taxon>Philodinida</taxon>
        <taxon>Philodinidae</taxon>
        <taxon>Rotaria</taxon>
    </lineage>
</organism>
<keyword evidence="1" id="KW-0812">Transmembrane</keyword>
<evidence type="ECO:0000313" key="3">
    <source>
        <dbReference type="Proteomes" id="UP000663889"/>
    </source>
</evidence>
<dbReference type="GO" id="GO:0000136">
    <property type="term" value="C:mannan polymerase complex"/>
    <property type="evidence" value="ECO:0007669"/>
    <property type="project" value="TreeGrafter"/>
</dbReference>
<dbReference type="Proteomes" id="UP000663889">
    <property type="component" value="Unassembled WGS sequence"/>
</dbReference>
<dbReference type="InterPro" id="IPR007577">
    <property type="entry name" value="GlycoTrfase_DXD_sugar-bd_CS"/>
</dbReference>
<proteinExistence type="predicted"/>
<evidence type="ECO:0000313" key="2">
    <source>
        <dbReference type="EMBL" id="CAF0855334.1"/>
    </source>
</evidence>
<name>A0A813WI62_9BILA</name>
<dbReference type="AlphaFoldDB" id="A0A813WI62"/>
<dbReference type="PANTHER" id="PTHR31834:SF1">
    <property type="entry name" value="INITIATION-SPECIFIC ALPHA-1,6-MANNOSYLTRANSFERASE"/>
    <property type="match status" value="1"/>
</dbReference>
<sequence>MGRIYSFIILIIFPILFFIISIYYCLYSSPTHYEIIITQYTIPITELNYSNISIPLNIIQTGMDNSDGWRNVQSFRELNPKHSYLFSTDIEAENFVRKHMSSDVIHAYEIMPMTILKADFFRYIATYILGGVYSDIDTECLRAIDTWTDNRTDVGLIVGIEAESSTWKKDSVRPLRLCQWTFAARPNHPILKRMIENILKQTKKFSNKPIDLSVVTNWTGSGLWTDTIFDYLKKTYNVEWSTLTKLQRSRLIGDVYILPITAFQPSAYNMGAKGRNDPEARIWHYFYGGLKREYLKKAKT</sequence>
<dbReference type="Gene3D" id="3.90.550.20">
    <property type="match status" value="1"/>
</dbReference>
<dbReference type="InterPro" id="IPR039367">
    <property type="entry name" value="Och1-like"/>
</dbReference>
<reference evidence="2" key="1">
    <citation type="submission" date="2021-02" db="EMBL/GenBank/DDBJ databases">
        <authorList>
            <person name="Nowell W R."/>
        </authorList>
    </citation>
    <scope>NUCLEOTIDE SEQUENCE</scope>
</reference>
<dbReference type="SUPFAM" id="SSF53448">
    <property type="entry name" value="Nucleotide-diphospho-sugar transferases"/>
    <property type="match status" value="1"/>
</dbReference>
<gene>
    <name evidence="2" type="ORF">SEV965_LOCUS3331</name>
</gene>
<accession>A0A813WI62</accession>
<dbReference type="InterPro" id="IPR029044">
    <property type="entry name" value="Nucleotide-diphossugar_trans"/>
</dbReference>
<evidence type="ECO:0000256" key="1">
    <source>
        <dbReference type="SAM" id="Phobius"/>
    </source>
</evidence>
<keyword evidence="1" id="KW-1133">Transmembrane helix</keyword>
<feature type="transmembrane region" description="Helical" evidence="1">
    <location>
        <begin position="6"/>
        <end position="26"/>
    </location>
</feature>
<dbReference type="PANTHER" id="PTHR31834">
    <property type="entry name" value="INITIATION-SPECIFIC ALPHA-1,6-MANNOSYLTRANSFERASE"/>
    <property type="match status" value="1"/>
</dbReference>
<comment type="caution">
    <text evidence="2">The sequence shown here is derived from an EMBL/GenBank/DDBJ whole genome shotgun (WGS) entry which is preliminary data.</text>
</comment>
<keyword evidence="1" id="KW-0472">Membrane</keyword>
<protein>
    <recommendedName>
        <fullName evidence="4">Initiation-specific alpha-1,6-mannosyltransferase</fullName>
    </recommendedName>
</protein>
<dbReference type="GO" id="GO:0000009">
    <property type="term" value="F:alpha-1,6-mannosyltransferase activity"/>
    <property type="evidence" value="ECO:0007669"/>
    <property type="project" value="InterPro"/>
</dbReference>
<dbReference type="Pfam" id="PF04488">
    <property type="entry name" value="Gly_transf_sug"/>
    <property type="match status" value="1"/>
</dbReference>
<dbReference type="GO" id="GO:0006487">
    <property type="term" value="P:protein N-linked glycosylation"/>
    <property type="evidence" value="ECO:0007669"/>
    <property type="project" value="TreeGrafter"/>
</dbReference>